<keyword evidence="9 13" id="KW-0472">Membrane</keyword>
<dbReference type="GO" id="GO:0008305">
    <property type="term" value="C:integrin complex"/>
    <property type="evidence" value="ECO:0007669"/>
    <property type="project" value="InterPro"/>
</dbReference>
<dbReference type="AlphaFoldDB" id="C3Y4C6"/>
<feature type="repeat" description="FG-GAP" evidence="12">
    <location>
        <begin position="41"/>
        <end position="102"/>
    </location>
</feature>
<dbReference type="Pfam" id="PF20806">
    <property type="entry name" value="Integrin_A_Ig_3"/>
    <property type="match status" value="1"/>
</dbReference>
<dbReference type="PANTHER" id="PTHR23220">
    <property type="entry name" value="INTEGRIN ALPHA"/>
    <property type="match status" value="1"/>
</dbReference>
<feature type="transmembrane region" description="Helical" evidence="13">
    <location>
        <begin position="1059"/>
        <end position="1083"/>
    </location>
</feature>
<evidence type="ECO:0000259" key="16">
    <source>
        <dbReference type="Pfam" id="PF20805"/>
    </source>
</evidence>
<feature type="domain" description="Integrin alpha first immunoglubulin-like" evidence="15">
    <location>
        <begin position="626"/>
        <end position="678"/>
    </location>
</feature>
<dbReference type="PANTHER" id="PTHR23220:SF133">
    <property type="entry name" value="INTEGRIN ALPHA-PS2"/>
    <property type="match status" value="1"/>
</dbReference>
<dbReference type="InterPro" id="IPR048286">
    <property type="entry name" value="Integrin_alpha_Ig-like_3"/>
</dbReference>
<evidence type="ECO:0000256" key="4">
    <source>
        <dbReference type="ARBA" id="ARBA00022729"/>
    </source>
</evidence>
<feature type="region of interest" description="Disordered" evidence="14">
    <location>
        <begin position="921"/>
        <end position="968"/>
    </location>
</feature>
<dbReference type="PROSITE" id="PS00242">
    <property type="entry name" value="INTEGRIN_ALPHA"/>
    <property type="match status" value="1"/>
</dbReference>
<accession>C3Y4C6</accession>
<dbReference type="InterPro" id="IPR048285">
    <property type="entry name" value="Integrin_alpha_Ig-like_2"/>
</dbReference>
<keyword evidence="11" id="KW-0325">Glycoprotein</keyword>
<keyword evidence="5" id="KW-0677">Repeat</keyword>
<dbReference type="STRING" id="7739.C3Y4C6"/>
<reference evidence="18" key="1">
    <citation type="journal article" date="2008" name="Nature">
        <title>The amphioxus genome and the evolution of the chordate karyotype.</title>
        <authorList>
            <consortium name="US DOE Joint Genome Institute (JGI-PGF)"/>
            <person name="Putnam N.H."/>
            <person name="Butts T."/>
            <person name="Ferrier D.E.K."/>
            <person name="Furlong R.F."/>
            <person name="Hellsten U."/>
            <person name="Kawashima T."/>
            <person name="Robinson-Rechavi M."/>
            <person name="Shoguchi E."/>
            <person name="Terry A."/>
            <person name="Yu J.-K."/>
            <person name="Benito-Gutierrez E.L."/>
            <person name="Dubchak I."/>
            <person name="Garcia-Fernandez J."/>
            <person name="Gibson-Brown J.J."/>
            <person name="Grigoriev I.V."/>
            <person name="Horton A.C."/>
            <person name="de Jong P.J."/>
            <person name="Jurka J."/>
            <person name="Kapitonov V.V."/>
            <person name="Kohara Y."/>
            <person name="Kuroki Y."/>
            <person name="Lindquist E."/>
            <person name="Lucas S."/>
            <person name="Osoegawa K."/>
            <person name="Pennacchio L.A."/>
            <person name="Salamov A.A."/>
            <person name="Satou Y."/>
            <person name="Sauka-Spengler T."/>
            <person name="Schmutz J."/>
            <person name="Shin-I T."/>
            <person name="Toyoda A."/>
            <person name="Bronner-Fraser M."/>
            <person name="Fujiyama A."/>
            <person name="Holland L.Z."/>
            <person name="Holland P.W.H."/>
            <person name="Satoh N."/>
            <person name="Rokhsar D.S."/>
        </authorList>
    </citation>
    <scope>NUCLEOTIDE SEQUENCE [LARGE SCALE GENOMIC DNA]</scope>
    <source>
        <strain evidence="18">S238N-H82</strain>
        <tissue evidence="18">Testes</tissue>
    </source>
</reference>
<dbReference type="SUPFAM" id="SSF69179">
    <property type="entry name" value="Integrin domains"/>
    <property type="match status" value="4"/>
</dbReference>
<dbReference type="InterPro" id="IPR032695">
    <property type="entry name" value="Integrin_dom_sf"/>
</dbReference>
<keyword evidence="4" id="KW-0732">Signal</keyword>
<evidence type="ECO:0008006" key="19">
    <source>
        <dbReference type="Google" id="ProtNLM"/>
    </source>
</evidence>
<keyword evidence="8 13" id="KW-0401">Integrin</keyword>
<dbReference type="InterPro" id="IPR028994">
    <property type="entry name" value="Integrin_alpha_N"/>
</dbReference>
<feature type="repeat" description="FG-GAP" evidence="12">
    <location>
        <begin position="379"/>
        <end position="441"/>
    </location>
</feature>
<evidence type="ECO:0000256" key="9">
    <source>
        <dbReference type="ARBA" id="ARBA00023136"/>
    </source>
</evidence>
<dbReference type="Gene3D" id="2.60.40.1510">
    <property type="entry name" value="ntegrin, alpha v. Chain A, domain 3"/>
    <property type="match status" value="1"/>
</dbReference>
<dbReference type="SUPFAM" id="SSF69318">
    <property type="entry name" value="Integrin alpha N-terminal domain"/>
    <property type="match status" value="1"/>
</dbReference>
<comment type="similarity">
    <text evidence="2 13">Belongs to the integrin alpha chain family.</text>
</comment>
<evidence type="ECO:0000256" key="13">
    <source>
        <dbReference type="RuleBase" id="RU003762"/>
    </source>
</evidence>
<evidence type="ECO:0000256" key="5">
    <source>
        <dbReference type="ARBA" id="ARBA00022737"/>
    </source>
</evidence>
<evidence type="ECO:0000256" key="14">
    <source>
        <dbReference type="SAM" id="MobiDB-lite"/>
    </source>
</evidence>
<evidence type="ECO:0000256" key="1">
    <source>
        <dbReference type="ARBA" id="ARBA00004479"/>
    </source>
</evidence>
<dbReference type="PRINTS" id="PR01185">
    <property type="entry name" value="INTEGRINA"/>
</dbReference>
<keyword evidence="3 13" id="KW-0812">Transmembrane</keyword>
<evidence type="ECO:0000313" key="18">
    <source>
        <dbReference type="EMBL" id="EEN64800.1"/>
    </source>
</evidence>
<evidence type="ECO:0000256" key="2">
    <source>
        <dbReference type="ARBA" id="ARBA00008054"/>
    </source>
</evidence>
<dbReference type="InterPro" id="IPR000413">
    <property type="entry name" value="Integrin_alpha"/>
</dbReference>
<dbReference type="GO" id="GO:0007229">
    <property type="term" value="P:integrin-mediated signaling pathway"/>
    <property type="evidence" value="ECO:0007669"/>
    <property type="project" value="UniProtKB-KW"/>
</dbReference>
<feature type="domain" description="Integrin alpha third immunoglobulin-like" evidence="17">
    <location>
        <begin position="829"/>
        <end position="1050"/>
    </location>
</feature>
<dbReference type="InterPro" id="IPR013517">
    <property type="entry name" value="FG-GAP"/>
</dbReference>
<feature type="compositionally biased region" description="Low complexity" evidence="14">
    <location>
        <begin position="928"/>
        <end position="939"/>
    </location>
</feature>
<dbReference type="eggNOG" id="KOG3637">
    <property type="taxonomic scope" value="Eukaryota"/>
</dbReference>
<gene>
    <name evidence="18" type="ORF">BRAFLDRAFT_125595</name>
</gene>
<dbReference type="Gene3D" id="2.60.40.1530">
    <property type="entry name" value="ntegrin, alpha v. Chain A, domain 4"/>
    <property type="match status" value="1"/>
</dbReference>
<keyword evidence="7 13" id="KW-1133">Transmembrane helix</keyword>
<evidence type="ECO:0000259" key="17">
    <source>
        <dbReference type="Pfam" id="PF20806"/>
    </source>
</evidence>
<dbReference type="Gene3D" id="1.20.5.930">
    <property type="entry name" value="Bicelle-embedded integrin alpha(iib) transmembrane segment"/>
    <property type="match status" value="1"/>
</dbReference>
<dbReference type="PROSITE" id="PS51470">
    <property type="entry name" value="FG_GAP"/>
    <property type="match status" value="4"/>
</dbReference>
<dbReference type="FunCoup" id="C3Y4C6">
    <property type="interactions" value="356"/>
</dbReference>
<evidence type="ECO:0000256" key="3">
    <source>
        <dbReference type="ARBA" id="ARBA00022692"/>
    </source>
</evidence>
<evidence type="ECO:0000256" key="11">
    <source>
        <dbReference type="ARBA" id="ARBA00023180"/>
    </source>
</evidence>
<evidence type="ECO:0000256" key="7">
    <source>
        <dbReference type="ARBA" id="ARBA00022989"/>
    </source>
</evidence>
<feature type="repeat" description="FG-GAP" evidence="12">
    <location>
        <begin position="446"/>
        <end position="508"/>
    </location>
</feature>
<dbReference type="SMART" id="SM00191">
    <property type="entry name" value="Int_alpha"/>
    <property type="match status" value="5"/>
</dbReference>
<organism>
    <name type="scientific">Branchiostoma floridae</name>
    <name type="common">Florida lancelet</name>
    <name type="synonym">Amphioxus</name>
    <dbReference type="NCBI Taxonomy" id="7739"/>
    <lineage>
        <taxon>Eukaryota</taxon>
        <taxon>Metazoa</taxon>
        <taxon>Chordata</taxon>
        <taxon>Cephalochordata</taxon>
        <taxon>Leptocardii</taxon>
        <taxon>Amphioxiformes</taxon>
        <taxon>Branchiostomatidae</taxon>
        <taxon>Branchiostoma</taxon>
    </lineage>
</organism>
<dbReference type="InterPro" id="IPR013649">
    <property type="entry name" value="Integrin_alpha_Ig-like_1"/>
</dbReference>
<evidence type="ECO:0000256" key="8">
    <source>
        <dbReference type="ARBA" id="ARBA00023037"/>
    </source>
</evidence>
<proteinExistence type="inferred from homology"/>
<keyword evidence="10 13" id="KW-0675">Receptor</keyword>
<feature type="repeat" description="FG-GAP" evidence="12">
    <location>
        <begin position="313"/>
        <end position="376"/>
    </location>
</feature>
<evidence type="ECO:0000256" key="6">
    <source>
        <dbReference type="ARBA" id="ARBA00022889"/>
    </source>
</evidence>
<comment type="subcellular location">
    <subcellularLocation>
        <location evidence="1 13">Membrane</location>
        <topology evidence="1 13">Single-pass type I membrane protein</topology>
    </subcellularLocation>
</comment>
<dbReference type="Pfam" id="PF01839">
    <property type="entry name" value="FG-GAP"/>
    <property type="match status" value="2"/>
</dbReference>
<dbReference type="Pfam" id="PF08441">
    <property type="entry name" value="Integrin_A_Ig_1"/>
    <property type="match status" value="2"/>
</dbReference>
<keyword evidence="6 13" id="KW-0130">Cell adhesion</keyword>
<dbReference type="InterPro" id="IPR018184">
    <property type="entry name" value="Integrin_alpha_C_CS"/>
</dbReference>
<dbReference type="GO" id="GO:0007155">
    <property type="term" value="P:cell adhesion"/>
    <property type="evidence" value="ECO:0007669"/>
    <property type="project" value="UniProtKB-KW"/>
</dbReference>
<dbReference type="InParanoid" id="C3Y4C6"/>
<evidence type="ECO:0000256" key="10">
    <source>
        <dbReference type="ARBA" id="ARBA00023170"/>
    </source>
</evidence>
<dbReference type="InterPro" id="IPR013519">
    <property type="entry name" value="Int_alpha_beta-p"/>
</dbReference>
<dbReference type="Gene3D" id="2.60.40.1460">
    <property type="entry name" value="Integrin domains. Chain A, domain 2"/>
    <property type="match status" value="2"/>
</dbReference>
<evidence type="ECO:0000259" key="15">
    <source>
        <dbReference type="Pfam" id="PF08441"/>
    </source>
</evidence>
<feature type="domain" description="Integrin alpha second immunoglobulin-like" evidence="16">
    <location>
        <begin position="679"/>
        <end position="823"/>
    </location>
</feature>
<evidence type="ECO:0000256" key="12">
    <source>
        <dbReference type="PROSITE-ProRule" id="PRU00803"/>
    </source>
</evidence>
<sequence>MERLFRIFSGFKHSLRHRDLLCVSVLLCLQGVLCFNVDTGDSTSRILTSDSSSLFGFSLDFHTDGGNIWLLSGAPRANTSQPGVVRGGAVLRCEVDPAQPDSCTQINFDSTGSETVDGFQDQKSDQWFGFSVKSASPAKDAVAACAPLYVFYAQRDDTRDPVGNCFLATNGMTAFDSYSPCRALDARALNDRTQHGQCESGFSLDFSKDSEEVLVGAVGDQYWAGTLYTLDLDNTNDPYNNDMYSALPSVNEDDFHLAYSVASGEFTGDGTPDYVVGVPRAGGDPTSENPNFVAGQLRILSKGPGRRLETLSTDPAVLESNQFGSNFGYSVIVQDVNNDGLDDIITGAPMYSSEGFQHVDLGAVYVYLLTQAAQTPTFSAPTVLMGKSAKGRFGTALAALGDINQDGFNDIAIGAPYEGLEAGSNWGSVYIYHGSANGIRAEKPAQVLRASDFSTDLKAFGFSLAGGMDIDGNQYPDMAVGSYLTDRAVVLRSRPIVNMVPNRQVLTVEPELINLESKACAKDGVNVTCFDVSVCFTYDGVNVPNQINVDVEIALDVQQNVKRAMFQSSNTAVERFVGYMVNKGSSCSLIQEKALIQNGVQDKLNPIVVRVKYGLTCLFTCLFVCVKQSDIQDKLNPIVVRVKYGLTAPTGVQVGQLTPVLNDNKPTLETQQVSILKDCGPDDKCVPDLKITSASATPEVGVYVGDLNTELVLTAVVENVGEGAYVSTLSLSPPAGVDYIGGDITLARGTKNCDLLVVVDDSKVVQCPLGNPFQGRATAMLRFSTLSLVGADNSLSFLFYANSTNEEAVGTLADNTKELAVPVKVKAAVSLLGASIPEQVVFTQRTDRPSPITKQVDVGPEVTHNYEIRNNGPSDIGSAKLTIMWPSRQKDSDILDNAYILYLLDASVTQGQGQCVVKGSGVNPGGLEAPSTSETTTSASRRRRQAEAGDNTDDGSVTDAEKQTAQATTLDCTNTDCVEIECTIGRLSPGSAVVQIRARLWEKTLLDAGYQETRIETTAELEVVQLLPASLTADSLPTATHKVTTTANPETVSVTSSSIPIWIIAAAAAGGLLLLILIILIMFKCGFFKRKKPTEYQAVKQEPAAKRHSKDFEDA</sequence>
<dbReference type="EMBL" id="GG666485">
    <property type="protein sequence ID" value="EEN64800.1"/>
    <property type="molecule type" value="Genomic_DNA"/>
</dbReference>
<protein>
    <recommendedName>
        <fullName evidence="19">Integrin alpha-2 domain-containing protein</fullName>
    </recommendedName>
</protein>
<dbReference type="Gene3D" id="2.130.10.130">
    <property type="entry name" value="Integrin alpha, N-terminal"/>
    <property type="match status" value="1"/>
</dbReference>
<feature type="domain" description="Integrin alpha first immunoglubulin-like" evidence="15">
    <location>
        <begin position="493"/>
        <end position="615"/>
    </location>
</feature>
<dbReference type="Pfam" id="PF20805">
    <property type="entry name" value="Integrin_A_Ig_2"/>
    <property type="match status" value="1"/>
</dbReference>
<name>C3Y4C6_BRAFL</name>